<evidence type="ECO:0000256" key="2">
    <source>
        <dbReference type="ARBA" id="ARBA00009052"/>
    </source>
</evidence>
<name>A0A016VM19_9BILA</name>
<feature type="compositionally biased region" description="Polar residues" evidence="6">
    <location>
        <begin position="58"/>
        <end position="68"/>
    </location>
</feature>
<evidence type="ECO:0000256" key="7">
    <source>
        <dbReference type="SAM" id="SignalP"/>
    </source>
</evidence>
<dbReference type="STRING" id="53326.A0A016VM19"/>
<comment type="caution">
    <text evidence="8">The sequence shown here is derived from an EMBL/GenBank/DDBJ whole genome shotgun (WGS) entry which is preliminary data.</text>
</comment>
<keyword evidence="4 5" id="KW-0175">Coiled coil</keyword>
<dbReference type="OrthoDB" id="10056395at2759"/>
<evidence type="ECO:0000256" key="1">
    <source>
        <dbReference type="ARBA" id="ARBA00004536"/>
    </source>
</evidence>
<gene>
    <name evidence="8" type="primary">Acey_s0007.g3181</name>
    <name evidence="8" type="synonym">Acey-F29G9.2</name>
    <name evidence="8" type="ORF">Y032_0007g3181</name>
</gene>
<evidence type="ECO:0000313" key="8">
    <source>
        <dbReference type="EMBL" id="EYC28361.1"/>
    </source>
</evidence>
<dbReference type="EMBL" id="JARK01001343">
    <property type="protein sequence ID" value="EYC28361.1"/>
    <property type="molecule type" value="Genomic_DNA"/>
</dbReference>
<keyword evidence="9" id="KW-1185">Reference proteome</keyword>
<feature type="chain" id="PRO_5001493696" evidence="7">
    <location>
        <begin position="26"/>
        <end position="557"/>
    </location>
</feature>
<dbReference type="PANTHER" id="PTHR13546:SF15">
    <property type="entry name" value="CCDC85"/>
    <property type="match status" value="1"/>
</dbReference>
<dbReference type="Proteomes" id="UP000024635">
    <property type="component" value="Unassembled WGS sequence"/>
</dbReference>
<evidence type="ECO:0000313" key="9">
    <source>
        <dbReference type="Proteomes" id="UP000024635"/>
    </source>
</evidence>
<dbReference type="InterPro" id="IPR019359">
    <property type="entry name" value="CCDC85"/>
</dbReference>
<feature type="region of interest" description="Disordered" evidence="6">
    <location>
        <begin position="56"/>
        <end position="79"/>
    </location>
</feature>
<evidence type="ECO:0000256" key="5">
    <source>
        <dbReference type="SAM" id="Coils"/>
    </source>
</evidence>
<dbReference type="AlphaFoldDB" id="A0A016VM19"/>
<dbReference type="GO" id="GO:0005912">
    <property type="term" value="C:adherens junction"/>
    <property type="evidence" value="ECO:0007669"/>
    <property type="project" value="UniProtKB-SubCell"/>
</dbReference>
<feature type="coiled-coil region" evidence="5">
    <location>
        <begin position="121"/>
        <end position="180"/>
    </location>
</feature>
<keyword evidence="7" id="KW-0732">Signal</keyword>
<comment type="subcellular location">
    <subcellularLocation>
        <location evidence="1">Cell junction</location>
        <location evidence="1">Adherens junction</location>
    </subcellularLocation>
</comment>
<comment type="similarity">
    <text evidence="2">Belongs to the CCDC85 family.</text>
</comment>
<protein>
    <submittedName>
        <fullName evidence="8">Uncharacterized protein</fullName>
    </submittedName>
</protein>
<accession>A0A016VM19</accession>
<reference evidence="9" key="1">
    <citation type="journal article" date="2015" name="Nat. Genet.">
        <title>The genome and transcriptome of the zoonotic hookworm Ancylostoma ceylanicum identify infection-specific gene families.</title>
        <authorList>
            <person name="Schwarz E.M."/>
            <person name="Hu Y."/>
            <person name="Antoshechkin I."/>
            <person name="Miller M.M."/>
            <person name="Sternberg P.W."/>
            <person name="Aroian R.V."/>
        </authorList>
    </citation>
    <scope>NUCLEOTIDE SEQUENCE</scope>
    <source>
        <strain evidence="9">HY135</strain>
    </source>
</reference>
<keyword evidence="3" id="KW-0965">Cell junction</keyword>
<evidence type="ECO:0000256" key="6">
    <source>
        <dbReference type="SAM" id="MobiDB-lite"/>
    </source>
</evidence>
<feature type="signal peptide" evidence="7">
    <location>
        <begin position="1"/>
        <end position="25"/>
    </location>
</feature>
<dbReference type="Pfam" id="PF10226">
    <property type="entry name" value="CCDC85"/>
    <property type="match status" value="1"/>
</dbReference>
<dbReference type="PANTHER" id="PTHR13546">
    <property type="entry name" value="RE60986P"/>
    <property type="match status" value="1"/>
</dbReference>
<sequence>MMMALAISVRRHFLSTAVFCLFVSSNEFTSFTDTMSTNSVSTASTEQNTVQYAHPHAGNQSANTSMASEKSDSSRPPLHYPTVCVQVPRAPASQVSTPPSGVSYAVPYPKPIQYSATQLHYENMKHRCKMLDAENQRLMRVQNELISDANRRVEMHVNEIRMLKEDNKKLTSTNKELRDLCCYLDDDRQKTRRLAREWQKFGRYSSQVMKQEMSIYQQRLRELEERHTEVLRENDELKQLCLYLDEQRQRYGVYRNEDDRESEDLGCGSSERSEECDDSKEICDNPSINQQKELALRMICQRVETPAAASRLSSVDQTADAERLVNYIQSLEGRIKQLERASQQNGLWRSACTLVSDSDEKTIIDRCDELCRDVLSEKTTPRDHKALQISTCSTMTTSGTTYASSETDMESAVYVMGDEVDEIGALEVRSLTRIEENGEEKVKSVDDVEEQSAQLPPAIAPLSESLLNVGRLSLTNSDLSLSLNESTDDALPRCSSSSAVPLTSARSPRFTWKSSLFRKSFSVNESGRECSDSNRISVDHKLPLSCTNTDRCGITAV</sequence>
<organism evidence="8 9">
    <name type="scientific">Ancylostoma ceylanicum</name>
    <dbReference type="NCBI Taxonomy" id="53326"/>
    <lineage>
        <taxon>Eukaryota</taxon>
        <taxon>Metazoa</taxon>
        <taxon>Ecdysozoa</taxon>
        <taxon>Nematoda</taxon>
        <taxon>Chromadorea</taxon>
        <taxon>Rhabditida</taxon>
        <taxon>Rhabditina</taxon>
        <taxon>Rhabditomorpha</taxon>
        <taxon>Strongyloidea</taxon>
        <taxon>Ancylostomatidae</taxon>
        <taxon>Ancylostomatinae</taxon>
        <taxon>Ancylostoma</taxon>
    </lineage>
</organism>
<proteinExistence type="inferred from homology"/>
<feature type="coiled-coil region" evidence="5">
    <location>
        <begin position="206"/>
        <end position="240"/>
    </location>
</feature>
<evidence type="ECO:0000256" key="3">
    <source>
        <dbReference type="ARBA" id="ARBA00022949"/>
    </source>
</evidence>
<evidence type="ECO:0000256" key="4">
    <source>
        <dbReference type="ARBA" id="ARBA00023054"/>
    </source>
</evidence>